<comment type="caution">
    <text evidence="2">The sequence shown here is derived from an EMBL/GenBank/DDBJ whole genome shotgun (WGS) entry which is preliminary data.</text>
</comment>
<evidence type="ECO:0000313" key="2">
    <source>
        <dbReference type="EMBL" id="TCV07997.1"/>
    </source>
</evidence>
<dbReference type="EMBL" id="SMBZ01000050">
    <property type="protein sequence ID" value="TCV07997.1"/>
    <property type="molecule type" value="Genomic_DNA"/>
</dbReference>
<feature type="signal peptide" evidence="1">
    <location>
        <begin position="1"/>
        <end position="21"/>
    </location>
</feature>
<dbReference type="RefSeq" id="WP_132778744.1">
    <property type="nucleotide sequence ID" value="NZ_SMBZ01000050.1"/>
</dbReference>
<sequence>MKKLLVLSAVALAFTSCSVIKSGTSKSMDIVGSGVIHVPVIADLDVQPAKQQMTKSYTKVLSMETAKNNVIRELLKQYNADVLIEPTFESETKNGTTTITVKGWPASYKNFRQISEKDIQFLEVAPYYLQKATSVSVSEEQGKKKK</sequence>
<evidence type="ECO:0000313" key="3">
    <source>
        <dbReference type="Proteomes" id="UP000295197"/>
    </source>
</evidence>
<keyword evidence="1" id="KW-0732">Signal</keyword>
<dbReference type="OrthoDB" id="1494953at2"/>
<feature type="chain" id="PRO_5020658040" description="Lipoprotein" evidence="1">
    <location>
        <begin position="22"/>
        <end position="146"/>
    </location>
</feature>
<evidence type="ECO:0000256" key="1">
    <source>
        <dbReference type="SAM" id="SignalP"/>
    </source>
</evidence>
<organism evidence="2 3">
    <name type="scientific">Sphingobacterium alimentarium</name>
    <dbReference type="NCBI Taxonomy" id="797292"/>
    <lineage>
        <taxon>Bacteria</taxon>
        <taxon>Pseudomonadati</taxon>
        <taxon>Bacteroidota</taxon>
        <taxon>Sphingobacteriia</taxon>
        <taxon>Sphingobacteriales</taxon>
        <taxon>Sphingobacteriaceae</taxon>
        <taxon>Sphingobacterium</taxon>
    </lineage>
</organism>
<proteinExistence type="predicted"/>
<protein>
    <recommendedName>
        <fullName evidence="4">Lipoprotein</fullName>
    </recommendedName>
</protein>
<dbReference type="AlphaFoldDB" id="A0A4R3VSA0"/>
<dbReference type="PROSITE" id="PS51257">
    <property type="entry name" value="PROKAR_LIPOPROTEIN"/>
    <property type="match status" value="1"/>
</dbReference>
<reference evidence="2 3" key="1">
    <citation type="submission" date="2019-03" db="EMBL/GenBank/DDBJ databases">
        <title>Genomic Encyclopedia of Type Strains, Phase IV (KMG-IV): sequencing the most valuable type-strain genomes for metagenomic binning, comparative biology and taxonomic classification.</title>
        <authorList>
            <person name="Goeker M."/>
        </authorList>
    </citation>
    <scope>NUCLEOTIDE SEQUENCE [LARGE SCALE GENOMIC DNA]</scope>
    <source>
        <strain evidence="2 3">DSM 22362</strain>
    </source>
</reference>
<name>A0A4R3VSA0_9SPHI</name>
<keyword evidence="3" id="KW-1185">Reference proteome</keyword>
<dbReference type="Proteomes" id="UP000295197">
    <property type="component" value="Unassembled WGS sequence"/>
</dbReference>
<accession>A0A4R3VSA0</accession>
<evidence type="ECO:0008006" key="4">
    <source>
        <dbReference type="Google" id="ProtNLM"/>
    </source>
</evidence>
<gene>
    <name evidence="2" type="ORF">EDC17_10505</name>
</gene>